<evidence type="ECO:0000313" key="6">
    <source>
        <dbReference type="EMBL" id="KAH9630981.1"/>
    </source>
</evidence>
<dbReference type="PANTHER" id="PTHR43243">
    <property type="entry name" value="INNER MEMBRANE TRANSPORTER YGJI-RELATED"/>
    <property type="match status" value="1"/>
</dbReference>
<feature type="transmembrane region" description="Helical" evidence="5">
    <location>
        <begin position="96"/>
        <end position="116"/>
    </location>
</feature>
<gene>
    <name evidence="6" type="ORF">HF086_013520</name>
</gene>
<comment type="caution">
    <text evidence="6">The sequence shown here is derived from an EMBL/GenBank/DDBJ whole genome shotgun (WGS) entry which is preliminary data.</text>
</comment>
<dbReference type="PANTHER" id="PTHR43243:SF105">
    <property type="entry name" value="CATIONIC AMINO ACID TRANSPORTER C-TERMINAL DOMAIN-CONTAINING PROTEIN"/>
    <property type="match status" value="1"/>
</dbReference>
<reference evidence="6" key="1">
    <citation type="journal article" date="2021" name="G3 (Bethesda)">
        <title>Genome and transcriptome analysis of the beet armyworm Spodoptera exigua reveals targets for pest control. .</title>
        <authorList>
            <person name="Simon S."/>
            <person name="Breeschoten T."/>
            <person name="Jansen H.J."/>
            <person name="Dirks R.P."/>
            <person name="Schranz M.E."/>
            <person name="Ros V.I.D."/>
        </authorList>
    </citation>
    <scope>NUCLEOTIDE SEQUENCE</scope>
    <source>
        <strain evidence="6">TB_SE_WUR_2020</strain>
    </source>
</reference>
<keyword evidence="4 5" id="KW-0472">Membrane</keyword>
<comment type="subcellular location">
    <subcellularLocation>
        <location evidence="1">Membrane</location>
        <topology evidence="1">Multi-pass membrane protein</topology>
    </subcellularLocation>
</comment>
<sequence length="272" mass="29311">MASSFIVVSIVVGVPGVKPLCYAELGARVPLAGSAFIYTYVTVGEMVAFMVGWNNILEFIFGTASVARGLSAYIDAVSNHTMSEWMTSAMPISDSYAISSYFDLFSFLFVLAMGANSDNWYIPPEQVPVGFGTGGFFPYGVMGTLKGAAICFYGFVGFDVVNSSGEEVKEPSKNIPIAILSILLIVFMAYAGVSIVVTMMVPYYEMVAVASVSTAFSHVGWEWARWIVTVGAVFGISTSNPGSILGAGTARVDDVRWDSVLVYDRRYLCYIA</sequence>
<proteinExistence type="predicted"/>
<evidence type="ECO:0000256" key="4">
    <source>
        <dbReference type="ARBA" id="ARBA00023136"/>
    </source>
</evidence>
<feature type="transmembrane region" description="Helical" evidence="5">
    <location>
        <begin position="223"/>
        <end position="247"/>
    </location>
</feature>
<dbReference type="AlphaFoldDB" id="A0A922M6Z5"/>
<dbReference type="Proteomes" id="UP000814243">
    <property type="component" value="Unassembled WGS sequence"/>
</dbReference>
<dbReference type="GO" id="GO:0061459">
    <property type="term" value="F:L-arginine transmembrane transporter activity"/>
    <property type="evidence" value="ECO:0007669"/>
    <property type="project" value="TreeGrafter"/>
</dbReference>
<name>A0A922M6Z5_SPOEX</name>
<evidence type="ECO:0000256" key="1">
    <source>
        <dbReference type="ARBA" id="ARBA00004141"/>
    </source>
</evidence>
<evidence type="ECO:0000256" key="3">
    <source>
        <dbReference type="ARBA" id="ARBA00022989"/>
    </source>
</evidence>
<dbReference type="GO" id="GO:0005886">
    <property type="term" value="C:plasma membrane"/>
    <property type="evidence" value="ECO:0007669"/>
    <property type="project" value="TreeGrafter"/>
</dbReference>
<evidence type="ECO:0000256" key="5">
    <source>
        <dbReference type="SAM" id="Phobius"/>
    </source>
</evidence>
<dbReference type="EMBL" id="JACEFF010000792">
    <property type="protein sequence ID" value="KAH9630981.1"/>
    <property type="molecule type" value="Genomic_DNA"/>
</dbReference>
<protein>
    <submittedName>
        <fullName evidence="6">Uncharacterized protein</fullName>
    </submittedName>
</protein>
<dbReference type="GO" id="GO:0015189">
    <property type="term" value="F:L-lysine transmembrane transporter activity"/>
    <property type="evidence" value="ECO:0007669"/>
    <property type="project" value="TreeGrafter"/>
</dbReference>
<feature type="transmembrane region" description="Helical" evidence="5">
    <location>
        <begin position="35"/>
        <end position="53"/>
    </location>
</feature>
<keyword evidence="2 5" id="KW-0812">Transmembrane</keyword>
<feature type="transmembrane region" description="Helical" evidence="5">
    <location>
        <begin position="177"/>
        <end position="203"/>
    </location>
</feature>
<evidence type="ECO:0000313" key="7">
    <source>
        <dbReference type="Proteomes" id="UP000814243"/>
    </source>
</evidence>
<evidence type="ECO:0000256" key="2">
    <source>
        <dbReference type="ARBA" id="ARBA00022692"/>
    </source>
</evidence>
<dbReference type="GO" id="GO:0097638">
    <property type="term" value="P:L-arginine import across plasma membrane"/>
    <property type="evidence" value="ECO:0007669"/>
    <property type="project" value="TreeGrafter"/>
</dbReference>
<organism evidence="6 7">
    <name type="scientific">Spodoptera exigua</name>
    <name type="common">Beet armyworm</name>
    <name type="synonym">Noctua fulgens</name>
    <dbReference type="NCBI Taxonomy" id="7107"/>
    <lineage>
        <taxon>Eukaryota</taxon>
        <taxon>Metazoa</taxon>
        <taxon>Ecdysozoa</taxon>
        <taxon>Arthropoda</taxon>
        <taxon>Hexapoda</taxon>
        <taxon>Insecta</taxon>
        <taxon>Pterygota</taxon>
        <taxon>Neoptera</taxon>
        <taxon>Endopterygota</taxon>
        <taxon>Lepidoptera</taxon>
        <taxon>Glossata</taxon>
        <taxon>Ditrysia</taxon>
        <taxon>Noctuoidea</taxon>
        <taxon>Noctuidae</taxon>
        <taxon>Amphipyrinae</taxon>
        <taxon>Spodoptera</taxon>
    </lineage>
</organism>
<dbReference type="GO" id="GO:0000064">
    <property type="term" value="F:L-ornithine transmembrane transporter activity"/>
    <property type="evidence" value="ECO:0007669"/>
    <property type="project" value="TreeGrafter"/>
</dbReference>
<dbReference type="Gene3D" id="1.20.1740.10">
    <property type="entry name" value="Amino acid/polyamine transporter I"/>
    <property type="match status" value="1"/>
</dbReference>
<feature type="transmembrane region" description="Helical" evidence="5">
    <location>
        <begin position="136"/>
        <end position="156"/>
    </location>
</feature>
<dbReference type="InterPro" id="IPR002293">
    <property type="entry name" value="AA/rel_permease1"/>
</dbReference>
<keyword evidence="3 5" id="KW-1133">Transmembrane helix</keyword>
<accession>A0A922M6Z5</accession>
<dbReference type="Pfam" id="PF13520">
    <property type="entry name" value="AA_permease_2"/>
    <property type="match status" value="1"/>
</dbReference>